<organism evidence="1">
    <name type="scientific">Brassica oleracea</name>
    <name type="common">Wild cabbage</name>
    <dbReference type="NCBI Taxonomy" id="3712"/>
    <lineage>
        <taxon>Eukaryota</taxon>
        <taxon>Viridiplantae</taxon>
        <taxon>Streptophyta</taxon>
        <taxon>Embryophyta</taxon>
        <taxon>Tracheophyta</taxon>
        <taxon>Spermatophyta</taxon>
        <taxon>Magnoliopsida</taxon>
        <taxon>eudicotyledons</taxon>
        <taxon>Gunneridae</taxon>
        <taxon>Pentapetalae</taxon>
        <taxon>rosids</taxon>
        <taxon>malvids</taxon>
        <taxon>Brassicales</taxon>
        <taxon>Brassicaceae</taxon>
        <taxon>Brassiceae</taxon>
        <taxon>Brassica</taxon>
    </lineage>
</organism>
<gene>
    <name evidence="1" type="ORF">BOLC8T50740H</name>
</gene>
<evidence type="ECO:0000313" key="1">
    <source>
        <dbReference type="EMBL" id="VDD57511.1"/>
    </source>
</evidence>
<reference evidence="1" key="1">
    <citation type="submission" date="2018-11" db="EMBL/GenBank/DDBJ databases">
        <authorList>
            <consortium name="Genoscope - CEA"/>
            <person name="William W."/>
        </authorList>
    </citation>
    <scope>NUCLEOTIDE SEQUENCE</scope>
</reference>
<name>A0A3P6GC91_BRAOL</name>
<protein>
    <submittedName>
        <fullName evidence="1">Uncharacterized protein</fullName>
    </submittedName>
</protein>
<accession>A0A3P6GC91</accession>
<dbReference type="EMBL" id="LR031879">
    <property type="protein sequence ID" value="VDD57511.1"/>
    <property type="molecule type" value="Genomic_DNA"/>
</dbReference>
<dbReference type="Gene3D" id="3.20.20.140">
    <property type="entry name" value="Metal-dependent hydrolases"/>
    <property type="match status" value="1"/>
</dbReference>
<proteinExistence type="predicted"/>
<dbReference type="AlphaFoldDB" id="A0A3P6GC91"/>
<sequence length="92" mass="10664">MQVTHLHSKCSYRGRRFRIEHAPHLGPGSADRFGQHHIVASVHVNHLLDDADTARLLLRNSVLIKLESSRIYFSLCYMQCTRGIWFRLACTF</sequence>